<comment type="caution">
    <text evidence="2">The sequence shown here is derived from an EMBL/GenBank/DDBJ whole genome shotgun (WGS) entry which is preliminary data.</text>
</comment>
<dbReference type="AlphaFoldDB" id="A0AAV7MDF6"/>
<sequence length="120" mass="13257">MSIDQMRGLQEGAEPMKQAPGLQAAFLIKRPAGGGEVGRRLPGDYPDDAADLGNITLAAPSWAYSTVDDWEERVRKDSKVRGHGWRANDRPTEVYEETVAGGRICEMKNCSERHICLVDL</sequence>
<proteinExistence type="predicted"/>
<reference evidence="2" key="1">
    <citation type="journal article" date="2022" name="bioRxiv">
        <title>Sequencing and chromosome-scale assembly of the giantPleurodeles waltlgenome.</title>
        <authorList>
            <person name="Brown T."/>
            <person name="Elewa A."/>
            <person name="Iarovenko S."/>
            <person name="Subramanian E."/>
            <person name="Araus A.J."/>
            <person name="Petzold A."/>
            <person name="Susuki M."/>
            <person name="Suzuki K.-i.T."/>
            <person name="Hayashi T."/>
            <person name="Toyoda A."/>
            <person name="Oliveira C."/>
            <person name="Osipova E."/>
            <person name="Leigh N.D."/>
            <person name="Simon A."/>
            <person name="Yun M.H."/>
        </authorList>
    </citation>
    <scope>NUCLEOTIDE SEQUENCE</scope>
    <source>
        <strain evidence="2">20211129_DDA</strain>
        <tissue evidence="2">Liver</tissue>
    </source>
</reference>
<evidence type="ECO:0000313" key="2">
    <source>
        <dbReference type="EMBL" id="KAJ1101577.1"/>
    </source>
</evidence>
<keyword evidence="3" id="KW-1185">Reference proteome</keyword>
<dbReference type="Proteomes" id="UP001066276">
    <property type="component" value="Chromosome 10"/>
</dbReference>
<protein>
    <submittedName>
        <fullName evidence="2">Uncharacterized protein</fullName>
    </submittedName>
</protein>
<gene>
    <name evidence="2" type="ORF">NDU88_006644</name>
</gene>
<dbReference type="EMBL" id="JANPWB010000014">
    <property type="protein sequence ID" value="KAJ1101577.1"/>
    <property type="molecule type" value="Genomic_DNA"/>
</dbReference>
<evidence type="ECO:0000256" key="1">
    <source>
        <dbReference type="SAM" id="MobiDB-lite"/>
    </source>
</evidence>
<evidence type="ECO:0000313" key="3">
    <source>
        <dbReference type="Proteomes" id="UP001066276"/>
    </source>
</evidence>
<name>A0AAV7MDF6_PLEWA</name>
<feature type="region of interest" description="Disordered" evidence="1">
    <location>
        <begin position="1"/>
        <end position="22"/>
    </location>
</feature>
<accession>A0AAV7MDF6</accession>
<organism evidence="2 3">
    <name type="scientific">Pleurodeles waltl</name>
    <name type="common">Iberian ribbed newt</name>
    <dbReference type="NCBI Taxonomy" id="8319"/>
    <lineage>
        <taxon>Eukaryota</taxon>
        <taxon>Metazoa</taxon>
        <taxon>Chordata</taxon>
        <taxon>Craniata</taxon>
        <taxon>Vertebrata</taxon>
        <taxon>Euteleostomi</taxon>
        <taxon>Amphibia</taxon>
        <taxon>Batrachia</taxon>
        <taxon>Caudata</taxon>
        <taxon>Salamandroidea</taxon>
        <taxon>Salamandridae</taxon>
        <taxon>Pleurodelinae</taxon>
        <taxon>Pleurodeles</taxon>
    </lineage>
</organism>